<proteinExistence type="predicted"/>
<feature type="non-terminal residue" evidence="2">
    <location>
        <position position="1"/>
    </location>
</feature>
<evidence type="ECO:0000313" key="2">
    <source>
        <dbReference type="EMBL" id="KAI7750994.1"/>
    </source>
</evidence>
<feature type="region of interest" description="Disordered" evidence="1">
    <location>
        <begin position="1"/>
        <end position="55"/>
    </location>
</feature>
<accession>A0AAD5D1F4</accession>
<dbReference type="EMBL" id="JAMZMK010006021">
    <property type="protein sequence ID" value="KAI7750994.1"/>
    <property type="molecule type" value="Genomic_DNA"/>
</dbReference>
<sequence length="92" mass="10128">VDTDDDTNILTSASTTKDPATTTTSAPVTPAKRQWREDKGAPVKRKTSRAEVAPDDRSQVLRIPPRCGCSVVIDSLLYQHDISTQREETIDC</sequence>
<protein>
    <submittedName>
        <fullName evidence="2">Uncharacterized protein</fullName>
    </submittedName>
</protein>
<comment type="caution">
    <text evidence="2">The sequence shown here is derived from an EMBL/GenBank/DDBJ whole genome shotgun (WGS) entry which is preliminary data.</text>
</comment>
<feature type="compositionally biased region" description="Low complexity" evidence="1">
    <location>
        <begin position="11"/>
        <end position="31"/>
    </location>
</feature>
<evidence type="ECO:0000256" key="1">
    <source>
        <dbReference type="SAM" id="MobiDB-lite"/>
    </source>
</evidence>
<keyword evidence="3" id="KW-1185">Reference proteome</keyword>
<gene>
    <name evidence="2" type="ORF">M8C21_004197</name>
</gene>
<dbReference type="Proteomes" id="UP001206925">
    <property type="component" value="Unassembled WGS sequence"/>
</dbReference>
<name>A0AAD5D1F4_AMBAR</name>
<dbReference type="AlphaFoldDB" id="A0AAD5D1F4"/>
<evidence type="ECO:0000313" key="3">
    <source>
        <dbReference type="Proteomes" id="UP001206925"/>
    </source>
</evidence>
<reference evidence="2" key="1">
    <citation type="submission" date="2022-06" db="EMBL/GenBank/DDBJ databases">
        <title>Uncovering the hologenomic basis of an extraordinary plant invasion.</title>
        <authorList>
            <person name="Bieker V.C."/>
            <person name="Martin M.D."/>
            <person name="Gilbert T."/>
            <person name="Hodgins K."/>
            <person name="Battlay P."/>
            <person name="Petersen B."/>
            <person name="Wilson J."/>
        </authorList>
    </citation>
    <scope>NUCLEOTIDE SEQUENCE</scope>
    <source>
        <strain evidence="2">AA19_3_7</strain>
        <tissue evidence="2">Leaf</tissue>
    </source>
</reference>
<organism evidence="2 3">
    <name type="scientific">Ambrosia artemisiifolia</name>
    <name type="common">Common ragweed</name>
    <dbReference type="NCBI Taxonomy" id="4212"/>
    <lineage>
        <taxon>Eukaryota</taxon>
        <taxon>Viridiplantae</taxon>
        <taxon>Streptophyta</taxon>
        <taxon>Embryophyta</taxon>
        <taxon>Tracheophyta</taxon>
        <taxon>Spermatophyta</taxon>
        <taxon>Magnoliopsida</taxon>
        <taxon>eudicotyledons</taxon>
        <taxon>Gunneridae</taxon>
        <taxon>Pentapetalae</taxon>
        <taxon>asterids</taxon>
        <taxon>campanulids</taxon>
        <taxon>Asterales</taxon>
        <taxon>Asteraceae</taxon>
        <taxon>Asteroideae</taxon>
        <taxon>Heliantheae alliance</taxon>
        <taxon>Heliantheae</taxon>
        <taxon>Ambrosia</taxon>
    </lineage>
</organism>